<keyword evidence="2" id="KW-1185">Reference proteome</keyword>
<sequence length="110" mass="12449">MTDSLRLQFGMAELNFEQRNYRQAVAILEGIIEEAPGNAEVRTLLARSYFHAAMLRSAEEQARLLIERSPVDAYAHIILGRALQRQSRHEEARVYLRVAAALTGNDDLLP</sequence>
<gene>
    <name evidence="1" type="ORF">SAMN05216199_1365</name>
</gene>
<evidence type="ECO:0000313" key="2">
    <source>
        <dbReference type="Proteomes" id="UP000199019"/>
    </source>
</evidence>
<organism evidence="1 2">
    <name type="scientific">Pedococcus cremeus</name>
    <dbReference type="NCBI Taxonomy" id="587636"/>
    <lineage>
        <taxon>Bacteria</taxon>
        <taxon>Bacillati</taxon>
        <taxon>Actinomycetota</taxon>
        <taxon>Actinomycetes</taxon>
        <taxon>Micrococcales</taxon>
        <taxon>Intrasporangiaceae</taxon>
        <taxon>Pedococcus</taxon>
    </lineage>
</organism>
<dbReference type="Pfam" id="PF14559">
    <property type="entry name" value="TPR_19"/>
    <property type="match status" value="1"/>
</dbReference>
<protein>
    <submittedName>
        <fullName evidence="1">Tetratricopeptide repeat-containing protein</fullName>
    </submittedName>
</protein>
<dbReference type="EMBL" id="FOHB01000002">
    <property type="protein sequence ID" value="SER89671.1"/>
    <property type="molecule type" value="Genomic_DNA"/>
</dbReference>
<evidence type="ECO:0000313" key="1">
    <source>
        <dbReference type="EMBL" id="SER89671.1"/>
    </source>
</evidence>
<proteinExistence type="predicted"/>
<name>A0A1H9SXM8_9MICO</name>
<dbReference type="SUPFAM" id="SSF48452">
    <property type="entry name" value="TPR-like"/>
    <property type="match status" value="1"/>
</dbReference>
<dbReference type="Proteomes" id="UP000199019">
    <property type="component" value="Unassembled WGS sequence"/>
</dbReference>
<dbReference type="AlphaFoldDB" id="A0A1H9SXM8"/>
<reference evidence="2" key="1">
    <citation type="submission" date="2016-10" db="EMBL/GenBank/DDBJ databases">
        <authorList>
            <person name="Varghese N."/>
            <person name="Submissions S."/>
        </authorList>
    </citation>
    <scope>NUCLEOTIDE SEQUENCE [LARGE SCALE GENOMIC DNA]</scope>
    <source>
        <strain evidence="2">CGMCC 1.6963</strain>
    </source>
</reference>
<dbReference type="OrthoDB" id="9799122at2"/>
<accession>A0A1H9SXM8</accession>
<dbReference type="Gene3D" id="1.25.40.10">
    <property type="entry name" value="Tetratricopeptide repeat domain"/>
    <property type="match status" value="1"/>
</dbReference>
<dbReference type="RefSeq" id="WP_091756597.1">
    <property type="nucleotide sequence ID" value="NZ_FOHB01000002.1"/>
</dbReference>
<dbReference type="STRING" id="587636.SAMN05216199_1365"/>
<dbReference type="InterPro" id="IPR011990">
    <property type="entry name" value="TPR-like_helical_dom_sf"/>
</dbReference>